<evidence type="ECO:0000313" key="7">
    <source>
        <dbReference type="EMBL" id="CAF4707617.1"/>
    </source>
</evidence>
<comment type="catalytic activity">
    <reaction evidence="1">
        <text>S-ubiquitinyl-[E2 ubiquitin-conjugating enzyme]-L-cysteine + [acceptor protein]-L-lysine = [E2 ubiquitin-conjugating enzyme]-L-cysteine + N(6)-ubiquitinyl-[acceptor protein]-L-lysine.</text>
        <dbReference type="EC" id="2.3.2.27"/>
    </reaction>
</comment>
<proteinExistence type="predicted"/>
<evidence type="ECO:0000256" key="2">
    <source>
        <dbReference type="ARBA" id="ARBA00004906"/>
    </source>
</evidence>
<evidence type="ECO:0000256" key="4">
    <source>
        <dbReference type="ARBA" id="ARBA00022679"/>
    </source>
</evidence>
<dbReference type="EMBL" id="CAJOBP010035390">
    <property type="protein sequence ID" value="CAF4707617.1"/>
    <property type="molecule type" value="Genomic_DNA"/>
</dbReference>
<feature type="non-terminal residue" evidence="7">
    <location>
        <position position="1"/>
    </location>
</feature>
<dbReference type="GO" id="GO:0000151">
    <property type="term" value="C:ubiquitin ligase complex"/>
    <property type="evidence" value="ECO:0007669"/>
    <property type="project" value="InterPro"/>
</dbReference>
<dbReference type="GO" id="GO:0036503">
    <property type="term" value="P:ERAD pathway"/>
    <property type="evidence" value="ECO:0007669"/>
    <property type="project" value="InterPro"/>
</dbReference>
<dbReference type="PANTHER" id="PTHR13931:SF16">
    <property type="entry name" value="UBIQUITIN CONJUGATION FACTOR E4 A"/>
    <property type="match status" value="1"/>
</dbReference>
<comment type="pathway">
    <text evidence="2">Protein modification; protein ubiquitination.</text>
</comment>
<dbReference type="GO" id="GO:0005737">
    <property type="term" value="C:cytoplasm"/>
    <property type="evidence" value="ECO:0007669"/>
    <property type="project" value="TreeGrafter"/>
</dbReference>
<protein>
    <recommendedName>
        <fullName evidence="3">RING-type E3 ubiquitin transferase</fullName>
        <ecNumber evidence="3">2.3.2.27</ecNumber>
    </recommendedName>
</protein>
<dbReference type="AlphaFoldDB" id="A0A821ITV4"/>
<dbReference type="EC" id="2.3.2.27" evidence="3"/>
<keyword evidence="5" id="KW-0833">Ubl conjugation pathway</keyword>
<dbReference type="Pfam" id="PF10408">
    <property type="entry name" value="Ufd2P_core"/>
    <property type="match status" value="1"/>
</dbReference>
<dbReference type="InterPro" id="IPR019474">
    <property type="entry name" value="Ub_conjug_fac_E4_core"/>
</dbReference>
<dbReference type="PANTHER" id="PTHR13931">
    <property type="entry name" value="UBIQUITINATION FACTOR E4"/>
    <property type="match status" value="1"/>
</dbReference>
<dbReference type="GO" id="GO:0005634">
    <property type="term" value="C:nucleus"/>
    <property type="evidence" value="ECO:0007669"/>
    <property type="project" value="TreeGrafter"/>
</dbReference>
<feature type="domain" description="Ubiquitin conjugation factor E4 core" evidence="6">
    <location>
        <begin position="20"/>
        <end position="196"/>
    </location>
</feature>
<dbReference type="GO" id="GO:0000209">
    <property type="term" value="P:protein polyubiquitination"/>
    <property type="evidence" value="ECO:0007669"/>
    <property type="project" value="TreeGrafter"/>
</dbReference>
<sequence>VQNPRGAATNGRAYEDTLVGSLLSKSCLPSQPEKPYLFFEKPKVMSERDVELTANSMWQPMRAYQQNLSSLFLAFVKNADVRNDILKWIGDCLVENRGKNKEWSSHNPLTAYLFVSDGFLLNLNLVLLNLARPFAEPYSPKLLKINPIYAITQNENVHLRDLHKDTPMIVRNDENVKEKNDQTAFNFITEIFFMSHLSYTSSVYRLHRMLLK</sequence>
<feature type="non-terminal residue" evidence="7">
    <location>
        <position position="212"/>
    </location>
</feature>
<organism evidence="7 8">
    <name type="scientific">Rotaria socialis</name>
    <dbReference type="NCBI Taxonomy" id="392032"/>
    <lineage>
        <taxon>Eukaryota</taxon>
        <taxon>Metazoa</taxon>
        <taxon>Spiralia</taxon>
        <taxon>Gnathifera</taxon>
        <taxon>Rotifera</taxon>
        <taxon>Eurotatoria</taxon>
        <taxon>Bdelloidea</taxon>
        <taxon>Philodinida</taxon>
        <taxon>Philodinidae</taxon>
        <taxon>Rotaria</taxon>
    </lineage>
</organism>
<gene>
    <name evidence="7" type="ORF">UJA718_LOCUS36565</name>
</gene>
<keyword evidence="4" id="KW-0808">Transferase</keyword>
<keyword evidence="8" id="KW-1185">Reference proteome</keyword>
<evidence type="ECO:0000259" key="6">
    <source>
        <dbReference type="Pfam" id="PF10408"/>
    </source>
</evidence>
<accession>A0A821ITV4</accession>
<dbReference type="UniPathway" id="UPA00143"/>
<evidence type="ECO:0000313" key="8">
    <source>
        <dbReference type="Proteomes" id="UP000663873"/>
    </source>
</evidence>
<dbReference type="Proteomes" id="UP000663873">
    <property type="component" value="Unassembled WGS sequence"/>
</dbReference>
<dbReference type="GO" id="GO:0034450">
    <property type="term" value="F:ubiquitin-ubiquitin ligase activity"/>
    <property type="evidence" value="ECO:0007669"/>
    <property type="project" value="InterPro"/>
</dbReference>
<evidence type="ECO:0000256" key="1">
    <source>
        <dbReference type="ARBA" id="ARBA00000900"/>
    </source>
</evidence>
<comment type="caution">
    <text evidence="7">The sequence shown here is derived from an EMBL/GenBank/DDBJ whole genome shotgun (WGS) entry which is preliminary data.</text>
</comment>
<reference evidence="7" key="1">
    <citation type="submission" date="2021-02" db="EMBL/GenBank/DDBJ databases">
        <authorList>
            <person name="Nowell W R."/>
        </authorList>
    </citation>
    <scope>NUCLEOTIDE SEQUENCE</scope>
</reference>
<evidence type="ECO:0000256" key="5">
    <source>
        <dbReference type="ARBA" id="ARBA00022786"/>
    </source>
</evidence>
<dbReference type="InterPro" id="IPR045132">
    <property type="entry name" value="UBE4"/>
</dbReference>
<dbReference type="GO" id="GO:0006511">
    <property type="term" value="P:ubiquitin-dependent protein catabolic process"/>
    <property type="evidence" value="ECO:0007669"/>
    <property type="project" value="InterPro"/>
</dbReference>
<name>A0A821ITV4_9BILA</name>
<evidence type="ECO:0000256" key="3">
    <source>
        <dbReference type="ARBA" id="ARBA00012483"/>
    </source>
</evidence>